<accession>A0A8B3DA64</accession>
<organism evidence="1 2">
    <name type="scientific">Vibrio harveyi</name>
    <name type="common">Beneckea harveyi</name>
    <dbReference type="NCBI Taxonomy" id="669"/>
    <lineage>
        <taxon>Bacteria</taxon>
        <taxon>Pseudomonadati</taxon>
        <taxon>Pseudomonadota</taxon>
        <taxon>Gammaproteobacteria</taxon>
        <taxon>Vibrionales</taxon>
        <taxon>Vibrionaceae</taxon>
        <taxon>Vibrio</taxon>
    </lineage>
</organism>
<dbReference type="Proteomes" id="UP000253437">
    <property type="component" value="Unassembled WGS sequence"/>
</dbReference>
<sequence length="84" mass="9432">MPQSLFHITLWRTAITEFSKEIGYAQQAQGMVNQQIAVELHPEPARLVACVHLECSTLNYEISSTHDCLDFCQLLKAIESLRGG</sequence>
<reference evidence="1 2" key="1">
    <citation type="submission" date="2018-08" db="EMBL/GenBank/DDBJ databases">
        <title>Vibrio harveyi strains pathogenic to white snook Centropomus viridis Lockington (1877) and potential probiotic bacteria.</title>
        <authorList>
            <person name="Soto-Rodriguez S."/>
            <person name="Gomez-Gil B."/>
            <person name="Lozano-Olvera R."/>
        </authorList>
    </citation>
    <scope>NUCLEOTIDE SEQUENCE [LARGE SCALE GENOMIC DNA]</scope>
    <source>
        <strain evidence="1 2">CAIM 1508</strain>
    </source>
</reference>
<evidence type="ECO:0000313" key="1">
    <source>
        <dbReference type="EMBL" id="RIW05308.1"/>
    </source>
</evidence>
<dbReference type="EMBL" id="QOUW02000133">
    <property type="protein sequence ID" value="RIW05308.1"/>
    <property type="molecule type" value="Genomic_DNA"/>
</dbReference>
<name>A0A8B3DA64_VIBHA</name>
<gene>
    <name evidence="1" type="ORF">DS957_022825</name>
</gene>
<evidence type="ECO:0000313" key="2">
    <source>
        <dbReference type="Proteomes" id="UP000253437"/>
    </source>
</evidence>
<dbReference type="RefSeq" id="WP_114092849.1">
    <property type="nucleotide sequence ID" value="NZ_QOUW02000133.1"/>
</dbReference>
<comment type="caution">
    <text evidence="1">The sequence shown here is derived from an EMBL/GenBank/DDBJ whole genome shotgun (WGS) entry which is preliminary data.</text>
</comment>
<dbReference type="AlphaFoldDB" id="A0A8B3DA64"/>
<proteinExistence type="predicted"/>
<protein>
    <submittedName>
        <fullName evidence="1">Uncharacterized protein</fullName>
    </submittedName>
</protein>